<evidence type="ECO:0000313" key="8">
    <source>
        <dbReference type="Proteomes" id="UP000516260"/>
    </source>
</evidence>
<keyword evidence="8" id="KW-1185">Reference proteome</keyword>
<feature type="compositionally biased region" description="Low complexity" evidence="5">
    <location>
        <begin position="681"/>
        <end position="693"/>
    </location>
</feature>
<evidence type="ECO:0000313" key="7">
    <source>
        <dbReference type="EMBL" id="TNM95724.1"/>
    </source>
</evidence>
<evidence type="ECO:0000256" key="3">
    <source>
        <dbReference type="ARBA" id="ARBA00022737"/>
    </source>
</evidence>
<name>A0A4Z2BU15_9TELE</name>
<comment type="caution">
    <text evidence="7">The sequence shown here is derived from an EMBL/GenBank/DDBJ whole genome shotgun (WGS) entry which is preliminary data.</text>
</comment>
<dbReference type="AlphaFoldDB" id="A0A4Z2BU15"/>
<reference evidence="7 8" key="1">
    <citation type="submission" date="2019-04" db="EMBL/GenBank/DDBJ databases">
        <title>The sequence and de novo assembly of Takifugu bimaculatus genome using PacBio and Hi-C technologies.</title>
        <authorList>
            <person name="Xu P."/>
            <person name="Liu B."/>
            <person name="Zhou Z."/>
        </authorList>
    </citation>
    <scope>NUCLEOTIDE SEQUENCE [LARGE SCALE GENOMIC DNA]</scope>
    <source>
        <strain evidence="7">TB-2018</strain>
        <tissue evidence="7">Muscle</tissue>
    </source>
</reference>
<feature type="region of interest" description="Disordered" evidence="5">
    <location>
        <begin position="647"/>
        <end position="819"/>
    </location>
</feature>
<dbReference type="Pfam" id="PF25034">
    <property type="entry name" value="Spectrin_SYNE1"/>
    <property type="match status" value="1"/>
</dbReference>
<feature type="compositionally biased region" description="Polar residues" evidence="5">
    <location>
        <begin position="535"/>
        <end position="554"/>
    </location>
</feature>
<feature type="compositionally biased region" description="Low complexity" evidence="5">
    <location>
        <begin position="713"/>
        <end position="729"/>
    </location>
</feature>
<dbReference type="Proteomes" id="UP000516260">
    <property type="component" value="Chromosome 18"/>
</dbReference>
<feature type="compositionally biased region" description="Polar residues" evidence="5">
    <location>
        <begin position="600"/>
        <end position="615"/>
    </location>
</feature>
<feature type="domain" description="Nesprin-1 spectrin repeats region" evidence="6">
    <location>
        <begin position="1"/>
        <end position="89"/>
    </location>
</feature>
<feature type="region of interest" description="Disordered" evidence="5">
    <location>
        <begin position="375"/>
        <end position="633"/>
    </location>
</feature>
<keyword evidence="2" id="KW-0597">Phosphoprotein</keyword>
<feature type="compositionally biased region" description="Basic and acidic residues" evidence="5">
    <location>
        <begin position="524"/>
        <end position="534"/>
    </location>
</feature>
<protein>
    <recommendedName>
        <fullName evidence="6">Nesprin-1 spectrin repeats region domain-containing protein</fullName>
    </recommendedName>
</protein>
<dbReference type="PANTHER" id="PTHR14514:SF4">
    <property type="entry name" value="NESPRIN-2"/>
    <property type="match status" value="1"/>
</dbReference>
<feature type="compositionally biased region" description="Basic and acidic residues" evidence="5">
    <location>
        <begin position="700"/>
        <end position="712"/>
    </location>
</feature>
<dbReference type="InterPro" id="IPR057057">
    <property type="entry name" value="Spectrin_SYNE1"/>
</dbReference>
<evidence type="ECO:0000256" key="5">
    <source>
        <dbReference type="SAM" id="MobiDB-lite"/>
    </source>
</evidence>
<proteinExistence type="predicted"/>
<evidence type="ECO:0000256" key="1">
    <source>
        <dbReference type="ARBA" id="ARBA00004308"/>
    </source>
</evidence>
<feature type="region of interest" description="Disordered" evidence="5">
    <location>
        <begin position="847"/>
        <end position="868"/>
    </location>
</feature>
<evidence type="ECO:0000256" key="4">
    <source>
        <dbReference type="ARBA" id="ARBA00023136"/>
    </source>
</evidence>
<keyword evidence="3" id="KW-0677">Repeat</keyword>
<accession>A0A4Z2BU15</accession>
<sequence length="868" mass="95573">MGRVLSAWESYGDCLSSLQAWLEQNSVRLSHGHRAEVTAECLAEWESRRARLTEAGTFLMEFTDPQTSRILEEELRRFHLRWTEFTRTNSFAGVSSADTQVSTQDVQTLVRESTLILKEPLEAMTGPLHTYRKRLQLIIRKLQEVDFDALSPSSECPADHLQKLKLAVPEVLQTLLEAEQVCAELQHSVSGLDWRLAELHFWITEAREVYQHLKTTDRQRRGQDPRARVLISRGLQLEGQVVTEDQDLQVMVMTSQKNSPIQYLHASAMQERVRGAVAQSQEVVGMLSSLGARRDRSRSPSEGRPPTKVFIQDEKTQRQVDSGHGCLSPQVQFKSQQCHDPFLPKIVVQEYSEEKMPSALSVCAQSLMANEGISGARDQSYPQTHQQSQEEEMVPQQQPLQQVQQPEPGAQKQQWQQEHQQPEQHPRKYPVQKQSEAKIQVQTQVQEEPEPSERASAQEQGAVKLPLTPQELQSRKAKAAKNRPWLQKPAERKPLGARPDSSQANVESIRAQPEPPVQGVPQQSKKELKKREQEQVQLVRSLSDPSTESTTAPFTQPPLKKKFPSQPQAKVGVQPAPQTAGQALPEVAYSPTGGQPPPKTVSQTQSQDPPQTRVQTHLPAEPQLSTPSQGLVPEPVIAHAQIWAQVRPSSPMQASLHGHIQPPVPSHIQLRSHPAVLGPRSSSVSKTTNTSTVPHADNSSARDHDPADDPERSAGPSASGSPSTSDYSSVLGPFFSEPNPSLDSSGRLHLSGRPAAARKNATSVLPPRLRPGPGSCPALGTPTRTTHPSRAPAATSHFPSISSADGSSTRVTRPSNRHCSTTVAPIRTSAGSLWIFGGALLYSASHANRSSATSNKLEFLNSSSDDDL</sequence>
<evidence type="ECO:0000256" key="2">
    <source>
        <dbReference type="ARBA" id="ARBA00022553"/>
    </source>
</evidence>
<comment type="subcellular location">
    <subcellularLocation>
        <location evidence="1">Endomembrane system</location>
    </subcellularLocation>
</comment>
<keyword evidence="4" id="KW-0472">Membrane</keyword>
<evidence type="ECO:0000259" key="6">
    <source>
        <dbReference type="Pfam" id="PF25034"/>
    </source>
</evidence>
<feature type="compositionally biased region" description="Low complexity" evidence="5">
    <location>
        <begin position="394"/>
        <end position="419"/>
    </location>
</feature>
<feature type="compositionally biased region" description="Polar residues" evidence="5">
    <location>
        <begin position="797"/>
        <end position="819"/>
    </location>
</feature>
<dbReference type="EMBL" id="SWLE01000010">
    <property type="protein sequence ID" value="TNM95724.1"/>
    <property type="molecule type" value="Genomic_DNA"/>
</dbReference>
<gene>
    <name evidence="7" type="ORF">fugu_016807</name>
</gene>
<dbReference type="PANTHER" id="PTHR14514">
    <property type="entry name" value="PKA ANCHORING PROTEIN"/>
    <property type="match status" value="1"/>
</dbReference>
<organism evidence="7 8">
    <name type="scientific">Takifugu bimaculatus</name>
    <dbReference type="NCBI Taxonomy" id="433685"/>
    <lineage>
        <taxon>Eukaryota</taxon>
        <taxon>Metazoa</taxon>
        <taxon>Chordata</taxon>
        <taxon>Craniata</taxon>
        <taxon>Vertebrata</taxon>
        <taxon>Euteleostomi</taxon>
        <taxon>Actinopterygii</taxon>
        <taxon>Neopterygii</taxon>
        <taxon>Teleostei</taxon>
        <taxon>Neoteleostei</taxon>
        <taxon>Acanthomorphata</taxon>
        <taxon>Eupercaria</taxon>
        <taxon>Tetraodontiformes</taxon>
        <taxon>Tetradontoidea</taxon>
        <taxon>Tetraodontidae</taxon>
        <taxon>Takifugu</taxon>
    </lineage>
</organism>